<evidence type="ECO:0000313" key="2">
    <source>
        <dbReference type="EMBL" id="EEN56799.1"/>
    </source>
</evidence>
<gene>
    <name evidence="2" type="ORF">BRAFLDRAFT_95073</name>
</gene>
<sequence>MAASSKPCVPAWLVNPTPVGNYSIFSVVGKFPYPFPEGRRYRRLVLALCIMSCSFAEFASGSCGANPNAPAEGEKIIPLNNCSKDISNHLSLFQIPNTVQTEHDLILARVGLFAHPDYVSDMTICPKHRGAFGLSWRCGTQKCKMPVQLSNHRRWGARPKGDRGIGFFQSKKVYELAGELVPVGSVICRNCRTAIGGEEDLKGEAIPQQSEIGEHEPVPSTSGLDESRLEQLTLETVPQESEAGEQGQVPGTSGLEESLQQMTLEETHGSLSSSTSAGGAERSLYTVESHTSSGDAGSTAPEPKALLGQLLYASGSKVEKVKVLSVPWAEASQRTQRFHLQQASDAVSSVLQVLAPDDSYSLWKSLRDSRLADVALGVGANVIEMEILTALVECYNCANQSFTRRQILSIMADKYSFSELEKLMPGLTRYQVTAAKKHMYQHGRGAPLPPSPDVRMRVDPGKLDHFISFITSAHVVQDLPFGEKTLKLSSGETLKVPNTIRAMIPERIVSQYQQYCAETHVVPMGKRTLLRVLSACSASVRTSLQGLDYFTAEGGRAFEDIEGVLEKMAEQHGQEWAKTQATILRSAKRYLKGDYKVHVSQETRVAEHCRKYALSDKDGHFRATCSHEHTDTCEACGNLHQIFDCLEESFTTFNFTSPEEQDEVRFIIDQARQDILAWQSHQLRSINQDAVWYSLLDSLDESSVLLVQDWAMKFLPRKFRESQTDWFGKRGISWHLTVAYRCVNAVIEAQTFVHLFQTCTQDSNTVVSVMKHTVEELKKDYPSLTSLYVRSDNAGCYHNVLTLQASKSISETTGVTVKRIDFCEPQGGKGSCDRQAATIKSHIKAWINEGHNVETADEFKAAVESHGGVPGVKVYRCEVNVDATVTSTKFEGITKLNNFEFTDAGLRVWRAFDIGEGKLIPWSKLPAVEPSTLLIISEPYNPGSAFRPVKSRRKKSQPQLETESDSEEETVSHETPAQTQVNIFPCPEEGCVKVYQTCRGLDAHVAVGRHNRRLERETLLDKAKLMYAAKLEKGPSEVPRLETASEGKRTTECPVEGWALRGPRKRVRFTAKQTAYLDRTFHLGERTGKKSDPQTVAKAMRHARDLQGQRLFGVNDFLTTQQVSSYFSRLAGKRQKPTEDDEVEQLDPAVLESINSKVQNEVMNNVHVRHPVLYDTYNLCDLAIRGDLYELGMPFLKQICEHFDIDVSSITDRRRKSAFVAKLQEYLSSCPCSK</sequence>
<feature type="compositionally biased region" description="Polar residues" evidence="1">
    <location>
        <begin position="286"/>
        <end position="296"/>
    </location>
</feature>
<dbReference type="eggNOG" id="ENOG502QS0X">
    <property type="taxonomic scope" value="Eukaryota"/>
</dbReference>
<dbReference type="STRING" id="7739.C3YRP4"/>
<dbReference type="EMBL" id="GG666548">
    <property type="protein sequence ID" value="EEN56799.1"/>
    <property type="molecule type" value="Genomic_DNA"/>
</dbReference>
<feature type="region of interest" description="Disordered" evidence="1">
    <location>
        <begin position="207"/>
        <end position="226"/>
    </location>
</feature>
<dbReference type="PANTHER" id="PTHR33845">
    <property type="entry name" value="C2H2-TYPE DOMAIN-CONTAINING PROTEIN"/>
    <property type="match status" value="1"/>
</dbReference>
<proteinExistence type="predicted"/>
<feature type="region of interest" description="Disordered" evidence="1">
    <location>
        <begin position="263"/>
        <end position="301"/>
    </location>
</feature>
<name>C3YRP4_BRAFL</name>
<dbReference type="PANTHER" id="PTHR33845:SF1">
    <property type="entry name" value="C2H2-TYPE DOMAIN-CONTAINING PROTEIN"/>
    <property type="match status" value="1"/>
</dbReference>
<feature type="compositionally biased region" description="Low complexity" evidence="1">
    <location>
        <begin position="269"/>
        <end position="281"/>
    </location>
</feature>
<evidence type="ECO:0008006" key="3">
    <source>
        <dbReference type="Google" id="ProtNLM"/>
    </source>
</evidence>
<feature type="region of interest" description="Disordered" evidence="1">
    <location>
        <begin position="946"/>
        <end position="976"/>
    </location>
</feature>
<protein>
    <recommendedName>
        <fullName evidence="3">C2H2-type domain-containing protein</fullName>
    </recommendedName>
</protein>
<accession>C3YRP4</accession>
<reference evidence="2" key="1">
    <citation type="journal article" date="2008" name="Nature">
        <title>The amphioxus genome and the evolution of the chordate karyotype.</title>
        <authorList>
            <consortium name="US DOE Joint Genome Institute (JGI-PGF)"/>
            <person name="Putnam N.H."/>
            <person name="Butts T."/>
            <person name="Ferrier D.E.K."/>
            <person name="Furlong R.F."/>
            <person name="Hellsten U."/>
            <person name="Kawashima T."/>
            <person name="Robinson-Rechavi M."/>
            <person name="Shoguchi E."/>
            <person name="Terry A."/>
            <person name="Yu J.-K."/>
            <person name="Benito-Gutierrez E.L."/>
            <person name="Dubchak I."/>
            <person name="Garcia-Fernandez J."/>
            <person name="Gibson-Brown J.J."/>
            <person name="Grigoriev I.V."/>
            <person name="Horton A.C."/>
            <person name="de Jong P.J."/>
            <person name="Jurka J."/>
            <person name="Kapitonov V.V."/>
            <person name="Kohara Y."/>
            <person name="Kuroki Y."/>
            <person name="Lindquist E."/>
            <person name="Lucas S."/>
            <person name="Osoegawa K."/>
            <person name="Pennacchio L.A."/>
            <person name="Salamov A.A."/>
            <person name="Satou Y."/>
            <person name="Sauka-Spengler T."/>
            <person name="Schmutz J."/>
            <person name="Shin-I T."/>
            <person name="Toyoda A."/>
            <person name="Bronner-Fraser M."/>
            <person name="Fujiyama A."/>
            <person name="Holland L.Z."/>
            <person name="Holland P.W.H."/>
            <person name="Satoh N."/>
            <person name="Rokhsar D.S."/>
        </authorList>
    </citation>
    <scope>NUCLEOTIDE SEQUENCE [LARGE SCALE GENOMIC DNA]</scope>
    <source>
        <strain evidence="2">S238N-H82</strain>
        <tissue evidence="2">Testes</tissue>
    </source>
</reference>
<organism>
    <name type="scientific">Branchiostoma floridae</name>
    <name type="common">Florida lancelet</name>
    <name type="synonym">Amphioxus</name>
    <dbReference type="NCBI Taxonomy" id="7739"/>
    <lineage>
        <taxon>Eukaryota</taxon>
        <taxon>Metazoa</taxon>
        <taxon>Chordata</taxon>
        <taxon>Cephalochordata</taxon>
        <taxon>Leptocardii</taxon>
        <taxon>Amphioxiformes</taxon>
        <taxon>Branchiostomatidae</taxon>
        <taxon>Branchiostoma</taxon>
    </lineage>
</organism>
<evidence type="ECO:0000256" key="1">
    <source>
        <dbReference type="SAM" id="MobiDB-lite"/>
    </source>
</evidence>
<dbReference type="InParanoid" id="C3YRP4"/>
<dbReference type="AlphaFoldDB" id="C3YRP4"/>